<gene>
    <name evidence="5" type="ORF">HK097_004997</name>
</gene>
<keyword evidence="2" id="KW-0378">Hydrolase</keyword>
<name>A0AAD5S0R8_9FUNG</name>
<dbReference type="Gene3D" id="3.40.50.300">
    <property type="entry name" value="P-loop containing nucleotide triphosphate hydrolases"/>
    <property type="match status" value="1"/>
</dbReference>
<feature type="non-terminal residue" evidence="5">
    <location>
        <position position="647"/>
    </location>
</feature>
<dbReference type="InterPro" id="IPR027417">
    <property type="entry name" value="P-loop_NTPase"/>
</dbReference>
<proteinExistence type="predicted"/>
<dbReference type="GO" id="GO:0005524">
    <property type="term" value="F:ATP binding"/>
    <property type="evidence" value="ECO:0007669"/>
    <property type="project" value="UniProtKB-KW"/>
</dbReference>
<reference evidence="5" key="1">
    <citation type="submission" date="2020-05" db="EMBL/GenBank/DDBJ databases">
        <title>Phylogenomic resolution of chytrid fungi.</title>
        <authorList>
            <person name="Stajich J.E."/>
            <person name="Amses K."/>
            <person name="Simmons R."/>
            <person name="Seto K."/>
            <person name="Myers J."/>
            <person name="Bonds A."/>
            <person name="Quandt C.A."/>
            <person name="Barry K."/>
            <person name="Liu P."/>
            <person name="Grigoriev I."/>
            <person name="Longcore J.E."/>
            <person name="James T.Y."/>
        </authorList>
    </citation>
    <scope>NUCLEOTIDE SEQUENCE</scope>
    <source>
        <strain evidence="5">JEL0318</strain>
    </source>
</reference>
<dbReference type="Pfam" id="PF08706">
    <property type="entry name" value="D5_N"/>
    <property type="match status" value="1"/>
</dbReference>
<dbReference type="InterPro" id="IPR014818">
    <property type="entry name" value="Phage/plasmid_primase_P4_C"/>
</dbReference>
<dbReference type="SMART" id="SM00885">
    <property type="entry name" value="D5_N"/>
    <property type="match status" value="1"/>
</dbReference>
<organism evidence="5 6">
    <name type="scientific">Rhizophlyctis rosea</name>
    <dbReference type="NCBI Taxonomy" id="64517"/>
    <lineage>
        <taxon>Eukaryota</taxon>
        <taxon>Fungi</taxon>
        <taxon>Fungi incertae sedis</taxon>
        <taxon>Chytridiomycota</taxon>
        <taxon>Chytridiomycota incertae sedis</taxon>
        <taxon>Chytridiomycetes</taxon>
        <taxon>Rhizophlyctidales</taxon>
        <taxon>Rhizophlyctidaceae</taxon>
        <taxon>Rhizophlyctis</taxon>
    </lineage>
</organism>
<keyword evidence="6" id="KW-1185">Reference proteome</keyword>
<protein>
    <recommendedName>
        <fullName evidence="4">SF3 helicase domain-containing protein</fullName>
    </recommendedName>
</protein>
<sequence length="647" mass="75251">MLFWNVAPLKDTFFGQMHSDVHNKLIPILQKDEKYGKVFEIVKKMRKVKLEGNLEGTFLSHVVFEVEDGVLWKIHKFFEQEGWCPDVLTFDGVQIRRKPLESLQQSLFDRCSNFVFEETGIYIRIREKSMEVEPEFLLEHGLDTNDQDEDESLLDEQKNELFLEPVFPNNAELDQLAKNMITERSDGAIARFVTTYWRDSFFVDENWWYQFKDHVWNRDATDNQTSWRSADKDEDLCDMLKDLEIKLNMTNACRNIREPAKVYFAQKDTKEFLKKLNSNLLLLAFRNGVYDLATQTFRDGTPTNYISMKINYNYIPYDPQHPTAQFLRDRIMEIIPDEEKQDYIMKALSTCLAGCMLEEIMILEGGGSTGKSLLTAWIENCLDCYATSWSTNIITQEFDVCAPNPELASGKNMKFINIQEGKKGKTLNMETLKRLTGGDSLRARKLHENGNKFVLFALLVLSVNDLPKVSETDRGTWRRLRVISFDSTFTEDPKKVDEDNHVYLRDTSLKLRHDEFAPHLMAFLIEYYKLYQQEGLDVPECVVQSTAAFKESQNVYDMFVKDVCRVEPKGKVHSLALWETCSRWAAKNRIEGVERNDFEKYVKSLAGVTYSTSVRCEWQGRSKVSNGFKGITINSFEHEQPNLLNEN</sequence>
<dbReference type="GO" id="GO:0016787">
    <property type="term" value="F:hydrolase activity"/>
    <property type="evidence" value="ECO:0007669"/>
    <property type="project" value="UniProtKB-KW"/>
</dbReference>
<dbReference type="AlphaFoldDB" id="A0AAD5S0R8"/>
<keyword evidence="3" id="KW-0067">ATP-binding</keyword>
<evidence type="ECO:0000256" key="1">
    <source>
        <dbReference type="ARBA" id="ARBA00022741"/>
    </source>
</evidence>
<dbReference type="InterPro" id="IPR014015">
    <property type="entry name" value="Helicase_SF3_DNA-vir"/>
</dbReference>
<dbReference type="EMBL" id="JADGJD010002357">
    <property type="protein sequence ID" value="KAJ3033024.1"/>
    <property type="molecule type" value="Genomic_DNA"/>
</dbReference>
<evidence type="ECO:0000313" key="5">
    <source>
        <dbReference type="EMBL" id="KAJ3033024.1"/>
    </source>
</evidence>
<accession>A0AAD5S0R8</accession>
<evidence type="ECO:0000259" key="4">
    <source>
        <dbReference type="PROSITE" id="PS51206"/>
    </source>
</evidence>
<dbReference type="NCBIfam" id="TIGR01613">
    <property type="entry name" value="primase_Cterm"/>
    <property type="match status" value="1"/>
</dbReference>
<feature type="domain" description="SF3 helicase" evidence="4">
    <location>
        <begin position="339"/>
        <end position="498"/>
    </location>
</feature>
<evidence type="ECO:0000256" key="3">
    <source>
        <dbReference type="ARBA" id="ARBA00022840"/>
    </source>
</evidence>
<dbReference type="PROSITE" id="PS51206">
    <property type="entry name" value="SF3_HELICASE_1"/>
    <property type="match status" value="1"/>
</dbReference>
<evidence type="ECO:0000313" key="6">
    <source>
        <dbReference type="Proteomes" id="UP001212841"/>
    </source>
</evidence>
<comment type="caution">
    <text evidence="5">The sequence shown here is derived from an EMBL/GenBank/DDBJ whole genome shotgun (WGS) entry which is preliminary data.</text>
</comment>
<keyword evidence="1" id="KW-0547">Nucleotide-binding</keyword>
<dbReference type="Proteomes" id="UP001212841">
    <property type="component" value="Unassembled WGS sequence"/>
</dbReference>
<evidence type="ECO:0000256" key="2">
    <source>
        <dbReference type="ARBA" id="ARBA00022801"/>
    </source>
</evidence>
<dbReference type="PANTHER" id="PTHR35372:SF2">
    <property type="entry name" value="SF3 HELICASE DOMAIN-CONTAINING PROTEIN"/>
    <property type="match status" value="1"/>
</dbReference>
<dbReference type="SUPFAM" id="SSF52540">
    <property type="entry name" value="P-loop containing nucleoside triphosphate hydrolases"/>
    <property type="match status" value="1"/>
</dbReference>
<dbReference type="PANTHER" id="PTHR35372">
    <property type="entry name" value="ATP BINDING PROTEIN-RELATED"/>
    <property type="match status" value="1"/>
</dbReference>
<dbReference type="InterPro" id="IPR051620">
    <property type="entry name" value="ORF904-like_C"/>
</dbReference>
<dbReference type="InterPro" id="IPR006500">
    <property type="entry name" value="Helicase_put_C_phage/plasmid"/>
</dbReference>